<comment type="caution">
    <text evidence="1">The sequence shown here is derived from an EMBL/GenBank/DDBJ whole genome shotgun (WGS) entry which is preliminary data.</text>
</comment>
<evidence type="ECO:0000313" key="2">
    <source>
        <dbReference type="Proteomes" id="UP001356170"/>
    </source>
</evidence>
<dbReference type="Proteomes" id="UP001356170">
    <property type="component" value="Unassembled WGS sequence"/>
</dbReference>
<keyword evidence="2" id="KW-1185">Reference proteome</keyword>
<dbReference type="RefSeq" id="WP_331702885.1">
    <property type="nucleotide sequence ID" value="NZ_JAZHBO010000001.1"/>
</dbReference>
<protein>
    <recommendedName>
        <fullName evidence="3">Sel1 repeat-containing protein</fullName>
    </recommendedName>
</protein>
<name>A0ABU7UW14_9GAMM</name>
<gene>
    <name evidence="1" type="ORF">V3390_00470</name>
</gene>
<organism evidence="1 2">
    <name type="scientific">Aquilutibacter rugosus</name>
    <dbReference type="NCBI Taxonomy" id="3115820"/>
    <lineage>
        <taxon>Bacteria</taxon>
        <taxon>Pseudomonadati</taxon>
        <taxon>Pseudomonadota</taxon>
        <taxon>Gammaproteobacteria</taxon>
        <taxon>Lysobacterales</taxon>
        <taxon>Lysobacteraceae</taxon>
        <taxon>Aquilutibacter</taxon>
    </lineage>
</organism>
<proteinExistence type="predicted"/>
<dbReference type="EMBL" id="JAZHBO010000001">
    <property type="protein sequence ID" value="MEF2154719.1"/>
    <property type="molecule type" value="Genomic_DNA"/>
</dbReference>
<accession>A0ABU7UW14</accession>
<reference evidence="1 2" key="1">
    <citation type="submission" date="2024-01" db="EMBL/GenBank/DDBJ databases">
        <title>Novel species of the genus Luteimonas isolated from rivers.</title>
        <authorList>
            <person name="Lu H."/>
        </authorList>
    </citation>
    <scope>NUCLEOTIDE SEQUENCE [LARGE SCALE GENOMIC DNA]</scope>
    <source>
        <strain evidence="1 2">FXH3W</strain>
    </source>
</reference>
<evidence type="ECO:0008006" key="3">
    <source>
        <dbReference type="Google" id="ProtNLM"/>
    </source>
</evidence>
<sequence length="286" mass="31455">MKTSERSSDTARTLVSIVISVICVTAIFGATAAGTPKQVGADGQATRNELSVETSSKAKRVNKNSVLPSGKQRLSAQKILTIDPSFVALSPEESDWLDQNGYLTREEMRAYQSMPIKALEALALQKGDNNARTALGIRHLRDGEPFKAMSVLNSAISHGSLSAVEWLATAEKMYAQQTLPRNPVNIQMAEGFYLGRLQQAANWGDHRARVRVEKFRQKNLEPVNDDVIQGYAKSFSDSSLRVAARGTTLGRRANIRPNGDKWSKLDQAAKNHTKSAELNTFEVIIR</sequence>
<evidence type="ECO:0000313" key="1">
    <source>
        <dbReference type="EMBL" id="MEF2154719.1"/>
    </source>
</evidence>